<organism evidence="7 8">
    <name type="scientific">Austrofundulus limnaeus</name>
    <name type="common">Annual killifish</name>
    <dbReference type="NCBI Taxonomy" id="52670"/>
    <lineage>
        <taxon>Eukaryota</taxon>
        <taxon>Metazoa</taxon>
        <taxon>Chordata</taxon>
        <taxon>Craniata</taxon>
        <taxon>Vertebrata</taxon>
        <taxon>Euteleostomi</taxon>
        <taxon>Actinopterygii</taxon>
        <taxon>Neopterygii</taxon>
        <taxon>Teleostei</taxon>
        <taxon>Neoteleostei</taxon>
        <taxon>Acanthomorphata</taxon>
        <taxon>Ovalentaria</taxon>
        <taxon>Atherinomorphae</taxon>
        <taxon>Cyprinodontiformes</taxon>
        <taxon>Rivulidae</taxon>
        <taxon>Austrofundulus</taxon>
    </lineage>
</organism>
<evidence type="ECO:0000256" key="3">
    <source>
        <dbReference type="ARBA" id="ARBA00022912"/>
    </source>
</evidence>
<gene>
    <name evidence="8" type="primary">LOC106533264</name>
</gene>
<dbReference type="OrthoDB" id="10025511at2759"/>
<dbReference type="InterPro" id="IPR015655">
    <property type="entry name" value="PP2C"/>
</dbReference>
<evidence type="ECO:0000256" key="2">
    <source>
        <dbReference type="ARBA" id="ARBA00022801"/>
    </source>
</evidence>
<protein>
    <submittedName>
        <fullName evidence="8">Protein phosphatase 1D</fullName>
    </submittedName>
</protein>
<feature type="compositionally biased region" description="Polar residues" evidence="5">
    <location>
        <begin position="73"/>
        <end position="82"/>
    </location>
</feature>
<dbReference type="Proteomes" id="UP000192220">
    <property type="component" value="Unplaced"/>
</dbReference>
<dbReference type="InterPro" id="IPR036457">
    <property type="entry name" value="PPM-type-like_dom_sf"/>
</dbReference>
<dbReference type="Gene3D" id="3.60.40.10">
    <property type="entry name" value="PPM-type phosphatase domain"/>
    <property type="match status" value="2"/>
</dbReference>
<feature type="region of interest" description="Disordered" evidence="5">
    <location>
        <begin position="12"/>
        <end position="94"/>
    </location>
</feature>
<dbReference type="GO" id="GO:0046872">
    <property type="term" value="F:metal ion binding"/>
    <property type="evidence" value="ECO:0007669"/>
    <property type="project" value="UniProtKB-KW"/>
</dbReference>
<dbReference type="GeneID" id="106533264"/>
<dbReference type="PROSITE" id="PS51746">
    <property type="entry name" value="PPM_2"/>
    <property type="match status" value="1"/>
</dbReference>
<dbReference type="PANTHER" id="PTHR47992">
    <property type="entry name" value="PROTEIN PHOSPHATASE"/>
    <property type="match status" value="1"/>
</dbReference>
<dbReference type="PROSITE" id="PS01032">
    <property type="entry name" value="PPM_1"/>
    <property type="match status" value="1"/>
</dbReference>
<evidence type="ECO:0000256" key="4">
    <source>
        <dbReference type="RuleBase" id="RU003465"/>
    </source>
</evidence>
<feature type="compositionally biased region" description="Low complexity" evidence="5">
    <location>
        <begin position="48"/>
        <end position="60"/>
    </location>
</feature>
<evidence type="ECO:0000313" key="7">
    <source>
        <dbReference type="Proteomes" id="UP000192220"/>
    </source>
</evidence>
<evidence type="ECO:0000259" key="6">
    <source>
        <dbReference type="PROSITE" id="PS51746"/>
    </source>
</evidence>
<dbReference type="SUPFAM" id="SSF81606">
    <property type="entry name" value="PP2C-like"/>
    <property type="match status" value="1"/>
</dbReference>
<feature type="compositionally biased region" description="Polar residues" evidence="5">
    <location>
        <begin position="361"/>
        <end position="371"/>
    </location>
</feature>
<sequence>MEKALLMRVSVFTDQGGRKYMEDVTEVTVEPEPGEDEPRWDEQEDSDGGYLSSSPSDLPPQLTEPPPDESGPAGNQHTNTSCLPADANPPAVQPGRSRGSVAFFAVFDGHGGREAAQFARDFLWEFIKKQRGFWSGCDREVCSAIRKGFVACHHAMWKKLRDLWSYNFYSGEFVVSPEPDTNVVVLDPSKHRYIILGSDGLWNMVPPQEAISMCQNNDEEMASCGGSSARQLVGHALLRWRQRMLRADNTSAIVITLLETESSQEPLHHEEVLLDLAKVSQSPPTSLSRADTPLLQQPPDEDFTSAMCDFLPALERRDGLSGTSSLYRMNLSDPFALSQLCSNSSPEFPSLACPPDRTASSKRTVSDSSPSKLLAKKARRRTSDRLPLVQHNADKTQESNVSPILQQHNKTTVCVY</sequence>
<dbReference type="Pfam" id="PF00481">
    <property type="entry name" value="PP2C"/>
    <property type="match status" value="2"/>
</dbReference>
<keyword evidence="2 4" id="KW-0378">Hydrolase</keyword>
<dbReference type="STRING" id="52670.A0A2I4CY85"/>
<dbReference type="InterPro" id="IPR000222">
    <property type="entry name" value="PP2C_BS"/>
</dbReference>
<dbReference type="CDD" id="cd00143">
    <property type="entry name" value="PP2Cc"/>
    <property type="match status" value="1"/>
</dbReference>
<keyword evidence="1" id="KW-0479">Metal-binding</keyword>
<dbReference type="InterPro" id="IPR001932">
    <property type="entry name" value="PPM-type_phosphatase-like_dom"/>
</dbReference>
<dbReference type="InParanoid" id="A0A2I4CY85"/>
<keyword evidence="7" id="KW-1185">Reference proteome</keyword>
<dbReference type="SMART" id="SM00332">
    <property type="entry name" value="PP2Cc"/>
    <property type="match status" value="1"/>
</dbReference>
<evidence type="ECO:0000256" key="5">
    <source>
        <dbReference type="SAM" id="MobiDB-lite"/>
    </source>
</evidence>
<proteinExistence type="inferred from homology"/>
<accession>A0A2I4CY85</accession>
<dbReference type="GO" id="GO:0004722">
    <property type="term" value="F:protein serine/threonine phosphatase activity"/>
    <property type="evidence" value="ECO:0007669"/>
    <property type="project" value="InterPro"/>
</dbReference>
<feature type="domain" description="PPM-type phosphatase" evidence="6">
    <location>
        <begin position="8"/>
        <end position="257"/>
    </location>
</feature>
<dbReference type="AlphaFoldDB" id="A0A2I4CY85"/>
<dbReference type="RefSeq" id="XP_013884957.1">
    <property type="nucleotide sequence ID" value="XM_014029503.1"/>
</dbReference>
<evidence type="ECO:0000313" key="8">
    <source>
        <dbReference type="RefSeq" id="XP_013884957.1"/>
    </source>
</evidence>
<feature type="region of interest" description="Disordered" evidence="5">
    <location>
        <begin position="348"/>
        <end position="402"/>
    </location>
</feature>
<evidence type="ECO:0000256" key="1">
    <source>
        <dbReference type="ARBA" id="ARBA00022723"/>
    </source>
</evidence>
<name>A0A2I4CY85_AUSLI</name>
<reference evidence="8" key="1">
    <citation type="submission" date="2025-08" db="UniProtKB">
        <authorList>
            <consortium name="RefSeq"/>
        </authorList>
    </citation>
    <scope>IDENTIFICATION</scope>
</reference>
<dbReference type="KEGG" id="alim:106533264"/>
<keyword evidence="3 4" id="KW-0904">Protein phosphatase</keyword>
<comment type="similarity">
    <text evidence="4">Belongs to the PP2C family.</text>
</comment>